<comment type="caution">
    <text evidence="1">The sequence shown here is derived from an EMBL/GenBank/DDBJ whole genome shotgun (WGS) entry which is preliminary data.</text>
</comment>
<gene>
    <name evidence="1" type="ORF">BpHYR1_003846</name>
</gene>
<dbReference type="AlphaFoldDB" id="A0A3M7RWL7"/>
<sequence>MCSRGKNLKNNVVLPNYISDSDTSDGENGVEKICKNNFFNQNDEDKPFVADYLINYGVDMDYDEIENQDEVDEKDDLSLPFFRLFITTKRLLE</sequence>
<dbReference type="Proteomes" id="UP000276133">
    <property type="component" value="Unassembled WGS sequence"/>
</dbReference>
<organism evidence="1 2">
    <name type="scientific">Brachionus plicatilis</name>
    <name type="common">Marine rotifer</name>
    <name type="synonym">Brachionus muelleri</name>
    <dbReference type="NCBI Taxonomy" id="10195"/>
    <lineage>
        <taxon>Eukaryota</taxon>
        <taxon>Metazoa</taxon>
        <taxon>Spiralia</taxon>
        <taxon>Gnathifera</taxon>
        <taxon>Rotifera</taxon>
        <taxon>Eurotatoria</taxon>
        <taxon>Monogononta</taxon>
        <taxon>Pseudotrocha</taxon>
        <taxon>Ploima</taxon>
        <taxon>Brachionidae</taxon>
        <taxon>Brachionus</taxon>
    </lineage>
</organism>
<keyword evidence="2" id="KW-1185">Reference proteome</keyword>
<name>A0A3M7RWL7_BRAPC</name>
<accession>A0A3M7RWL7</accession>
<proteinExistence type="predicted"/>
<evidence type="ECO:0000313" key="1">
    <source>
        <dbReference type="EMBL" id="RNA27961.1"/>
    </source>
</evidence>
<protein>
    <submittedName>
        <fullName evidence="1">Uncharacterized protein</fullName>
    </submittedName>
</protein>
<evidence type="ECO:0000313" key="2">
    <source>
        <dbReference type="Proteomes" id="UP000276133"/>
    </source>
</evidence>
<reference evidence="1 2" key="1">
    <citation type="journal article" date="2018" name="Sci. Rep.">
        <title>Genomic signatures of local adaptation to the degree of environmental predictability in rotifers.</title>
        <authorList>
            <person name="Franch-Gras L."/>
            <person name="Hahn C."/>
            <person name="Garcia-Roger E.M."/>
            <person name="Carmona M.J."/>
            <person name="Serra M."/>
            <person name="Gomez A."/>
        </authorList>
    </citation>
    <scope>NUCLEOTIDE SEQUENCE [LARGE SCALE GENOMIC DNA]</scope>
    <source>
        <strain evidence="1">HYR1</strain>
    </source>
</reference>
<dbReference type="EMBL" id="REGN01002465">
    <property type="protein sequence ID" value="RNA27961.1"/>
    <property type="molecule type" value="Genomic_DNA"/>
</dbReference>